<keyword evidence="4" id="KW-0469">Meiosis</keyword>
<gene>
    <name evidence="6" type="primary">KAFR0E00840</name>
    <name evidence="6" type="ORF">KAFR_0E00840</name>
</gene>
<dbReference type="GO" id="GO:0016887">
    <property type="term" value="F:ATP hydrolysis activity"/>
    <property type="evidence" value="ECO:0007669"/>
    <property type="project" value="InterPro"/>
</dbReference>
<dbReference type="Gene3D" id="3.40.50.300">
    <property type="entry name" value="P-loop containing nucleotide triphosphate hydrolases"/>
    <property type="match status" value="1"/>
</dbReference>
<dbReference type="SMART" id="SM00382">
    <property type="entry name" value="AAA"/>
    <property type="match status" value="1"/>
</dbReference>
<name>H2AV38_KAZAF</name>
<dbReference type="Proteomes" id="UP000005220">
    <property type="component" value="Chromosome 5"/>
</dbReference>
<dbReference type="InterPro" id="IPR003593">
    <property type="entry name" value="AAA+_ATPase"/>
</dbReference>
<dbReference type="KEGG" id="kaf:KAFR_0E00840"/>
<comment type="similarity">
    <text evidence="1">Belongs to the AAA ATPase family. PCH2 subfamily.</text>
</comment>
<organism evidence="6 7">
    <name type="scientific">Kazachstania africana (strain ATCC 22294 / BCRC 22015 / CBS 2517 / CECT 1963 / NBRC 1671 / NRRL Y-8276)</name>
    <name type="common">Yeast</name>
    <name type="synonym">Kluyveromyces africanus</name>
    <dbReference type="NCBI Taxonomy" id="1071382"/>
    <lineage>
        <taxon>Eukaryota</taxon>
        <taxon>Fungi</taxon>
        <taxon>Dikarya</taxon>
        <taxon>Ascomycota</taxon>
        <taxon>Saccharomycotina</taxon>
        <taxon>Saccharomycetes</taxon>
        <taxon>Saccharomycetales</taxon>
        <taxon>Saccharomycetaceae</taxon>
        <taxon>Kazachstania</taxon>
    </lineage>
</organism>
<dbReference type="EMBL" id="HE650825">
    <property type="protein sequence ID" value="CCF58238.1"/>
    <property type="molecule type" value="Genomic_DNA"/>
</dbReference>
<proteinExistence type="inferred from homology"/>
<dbReference type="GO" id="GO:0005694">
    <property type="term" value="C:chromosome"/>
    <property type="evidence" value="ECO:0007669"/>
    <property type="project" value="TreeGrafter"/>
</dbReference>
<dbReference type="InterPro" id="IPR058249">
    <property type="entry name" value="Pch2_C"/>
</dbReference>
<feature type="domain" description="AAA+ ATPase" evidence="5">
    <location>
        <begin position="310"/>
        <end position="473"/>
    </location>
</feature>
<dbReference type="GO" id="GO:0051598">
    <property type="term" value="P:meiotic recombination checkpoint signaling"/>
    <property type="evidence" value="ECO:0007669"/>
    <property type="project" value="TreeGrafter"/>
</dbReference>
<dbReference type="InParanoid" id="H2AV38"/>
<evidence type="ECO:0000256" key="2">
    <source>
        <dbReference type="ARBA" id="ARBA00022741"/>
    </source>
</evidence>
<sequence length="563" mass="63475">MVCIIDVEARISTLRVVQKYLCDLSRNSSTYGINNHGVLDSSTKQRNESKSMSMFLAFLKTVVVRRIKILINTKDASFVVTSKDLLSEGQGSMEIRDPPTEAQEKIITSLAKVVLHQINAVKTMTQISEGQDNLLLSLFVKKISVELYPEPLTLITKEICTLNIQERILSILKASRPIEVQQTFNKFETFNTYLFCCLEDLDTSGCAALMEEFDKIDLEHENNSTSDIDDRTLNNDVLTVGDSQLPVSKQFSELTKATFLPSKKFDNLWESLHFDSAIKQKMYSYATISLKLSKLLDNSNSFSVQNILVNNKLLIVHGPPGTGKTTLCKALCQKLSLRREQQFLEDRSKNNYQGLIIEIICSKIFTRWFGESPKNVNQLFIDVEKLLEINEHKGSFICILIDEVEAIAGSRKDLMSKNESSDSMRVVNTLLTCLDRLKKYKNFLILATSNNLDALDPAFIDRSDGTFYVGNPSEQAIIKILSETISTLIDSQIICSKRYDNQILKNPQYVTLLKAIAKSCFEAGVSGRILRKLPLLCLSEHFQTLPVEINHFLVGLATTIMSL</sequence>
<dbReference type="FunCoup" id="H2AV38">
    <property type="interactions" value="692"/>
</dbReference>
<reference evidence="6 7" key="1">
    <citation type="journal article" date="2011" name="Proc. Natl. Acad. Sci. U.S.A.">
        <title>Evolutionary erosion of yeast sex chromosomes by mating-type switching accidents.</title>
        <authorList>
            <person name="Gordon J.L."/>
            <person name="Armisen D."/>
            <person name="Proux-Wera E."/>
            <person name="Oheigeartaigh S.S."/>
            <person name="Byrne K.P."/>
            <person name="Wolfe K.H."/>
        </authorList>
    </citation>
    <scope>NUCLEOTIDE SEQUENCE [LARGE SCALE GENOMIC DNA]</scope>
    <source>
        <strain evidence="7">ATCC 22294 / BCRC 22015 / CBS 2517 / CECT 1963 / NBRC 1671 / NRRL Y-8276</strain>
    </source>
</reference>
<dbReference type="InterPro" id="IPR003959">
    <property type="entry name" value="ATPase_AAA_core"/>
</dbReference>
<dbReference type="GeneID" id="13882738"/>
<dbReference type="eggNOG" id="KOG0744">
    <property type="taxonomic scope" value="Eukaryota"/>
</dbReference>
<dbReference type="RefSeq" id="XP_003957373.1">
    <property type="nucleotide sequence ID" value="XM_003957324.1"/>
</dbReference>
<evidence type="ECO:0000256" key="3">
    <source>
        <dbReference type="ARBA" id="ARBA00022840"/>
    </source>
</evidence>
<dbReference type="InterPro" id="IPR044539">
    <property type="entry name" value="Pch2-like"/>
</dbReference>
<dbReference type="Pfam" id="PF00004">
    <property type="entry name" value="AAA"/>
    <property type="match status" value="1"/>
</dbReference>
<dbReference type="PANTHER" id="PTHR45991:SF1">
    <property type="entry name" value="PACHYTENE CHECKPOINT PROTEIN 2 HOMOLOG"/>
    <property type="match status" value="1"/>
</dbReference>
<evidence type="ECO:0000256" key="4">
    <source>
        <dbReference type="ARBA" id="ARBA00023254"/>
    </source>
</evidence>
<dbReference type="GO" id="GO:0007131">
    <property type="term" value="P:reciprocal meiotic recombination"/>
    <property type="evidence" value="ECO:0007669"/>
    <property type="project" value="TreeGrafter"/>
</dbReference>
<dbReference type="InterPro" id="IPR027417">
    <property type="entry name" value="P-loop_NTPase"/>
</dbReference>
<dbReference type="AlphaFoldDB" id="H2AV38"/>
<dbReference type="GO" id="GO:0005524">
    <property type="term" value="F:ATP binding"/>
    <property type="evidence" value="ECO:0007669"/>
    <property type="project" value="UniProtKB-KW"/>
</dbReference>
<dbReference type="Pfam" id="PF23242">
    <property type="entry name" value="AAA_lid_TRIP13_C"/>
    <property type="match status" value="1"/>
</dbReference>
<dbReference type="OrthoDB" id="5925at2759"/>
<accession>H2AV38</accession>
<keyword evidence="3" id="KW-0067">ATP-binding</keyword>
<dbReference type="SUPFAM" id="SSF52540">
    <property type="entry name" value="P-loop containing nucleoside triphosphate hydrolases"/>
    <property type="match status" value="1"/>
</dbReference>
<keyword evidence="7" id="KW-1185">Reference proteome</keyword>
<dbReference type="STRING" id="1071382.H2AV38"/>
<dbReference type="HOGENOM" id="CLU_028208_3_0_1"/>
<dbReference type="GO" id="GO:0005634">
    <property type="term" value="C:nucleus"/>
    <property type="evidence" value="ECO:0007669"/>
    <property type="project" value="TreeGrafter"/>
</dbReference>
<evidence type="ECO:0000313" key="7">
    <source>
        <dbReference type="Proteomes" id="UP000005220"/>
    </source>
</evidence>
<protein>
    <recommendedName>
        <fullName evidence="5">AAA+ ATPase domain-containing protein</fullName>
    </recommendedName>
</protein>
<evidence type="ECO:0000259" key="5">
    <source>
        <dbReference type="SMART" id="SM00382"/>
    </source>
</evidence>
<keyword evidence="2" id="KW-0547">Nucleotide-binding</keyword>
<evidence type="ECO:0000313" key="6">
    <source>
        <dbReference type="EMBL" id="CCF58238.1"/>
    </source>
</evidence>
<dbReference type="PANTHER" id="PTHR45991">
    <property type="entry name" value="PACHYTENE CHECKPOINT PROTEIN 2"/>
    <property type="match status" value="1"/>
</dbReference>
<evidence type="ECO:0000256" key="1">
    <source>
        <dbReference type="ARBA" id="ARBA00007271"/>
    </source>
</evidence>